<evidence type="ECO:0000259" key="1">
    <source>
        <dbReference type="SMART" id="SM00065"/>
    </source>
</evidence>
<dbReference type="GO" id="GO:0000155">
    <property type="term" value="F:phosphorelay sensor kinase activity"/>
    <property type="evidence" value="ECO:0007669"/>
    <property type="project" value="InterPro"/>
</dbReference>
<dbReference type="GO" id="GO:0016020">
    <property type="term" value="C:membrane"/>
    <property type="evidence" value="ECO:0007669"/>
    <property type="project" value="InterPro"/>
</dbReference>
<keyword evidence="3" id="KW-1185">Reference proteome</keyword>
<dbReference type="AlphaFoldDB" id="A0A852ZJR3"/>
<dbReference type="GO" id="GO:0046983">
    <property type="term" value="F:protein dimerization activity"/>
    <property type="evidence" value="ECO:0007669"/>
    <property type="project" value="InterPro"/>
</dbReference>
<dbReference type="Pfam" id="PF13185">
    <property type="entry name" value="GAF_2"/>
    <property type="match status" value="2"/>
</dbReference>
<gene>
    <name evidence="2" type="ORF">F4554_005121</name>
</gene>
<dbReference type="InterPro" id="IPR011712">
    <property type="entry name" value="Sig_transdc_His_kin_sub3_dim/P"/>
</dbReference>
<dbReference type="SMART" id="SM00065">
    <property type="entry name" value="GAF"/>
    <property type="match status" value="3"/>
</dbReference>
<name>A0A852ZJR3_9ACTN</name>
<feature type="domain" description="GAF" evidence="1">
    <location>
        <begin position="370"/>
        <end position="525"/>
    </location>
</feature>
<dbReference type="SUPFAM" id="SSF55781">
    <property type="entry name" value="GAF domain-like"/>
    <property type="match status" value="3"/>
</dbReference>
<organism evidence="2 3">
    <name type="scientific">Actinopolymorpha rutila</name>
    <dbReference type="NCBI Taxonomy" id="446787"/>
    <lineage>
        <taxon>Bacteria</taxon>
        <taxon>Bacillati</taxon>
        <taxon>Actinomycetota</taxon>
        <taxon>Actinomycetes</taxon>
        <taxon>Propionibacteriales</taxon>
        <taxon>Actinopolymorphaceae</taxon>
        <taxon>Actinopolymorpha</taxon>
    </lineage>
</organism>
<evidence type="ECO:0000313" key="3">
    <source>
        <dbReference type="Proteomes" id="UP000579605"/>
    </source>
</evidence>
<sequence length="600" mass="65680">MSIWDGATARGQKETRLSAQDRLDGPECEVVPVLRGILISACQLTDAAYGVVLLADSDRHVTNAINARITEHQLSVPADLPGMDAFFAALLAAPQPLVLNDMHSRRADYSIPSAHPDVTSLAGSPVHPREGPPGYLYLALEHKDKDFSPDDVRTIVTLAATDGLVVDTLRHVTDRPGRLRWIDAITELIRLLHGDVGRKEGLQSIADLLREAAGADTSVTVLADRAEEGQVIVEAASGLGAHLMSGTHLPRARFCSEVMDSGQPIVSEDVTKTVQFTPPAEWVETLSVLGPGLIIPLATLSESLGAMFISWRRDSPKARHATRMASLAIPFAQAAALVLQRYEAQQLRIRKQRWMDASGQMARLLIDQVDRDEAMDLVIHQLRKVSGADFGGIMLVDPTDSTVLRVVGFQGPGIPPVSADTWIPRSGLVARVMRTGRRIVSDDYPHQEGHHPPAEWREALSTIGLGMAVPLIVADEDDVLGVLFAGWRRDSPDERMATDEVQEVQTFADLAALALQRVRAQDNREQLHLLEDHVQIAHNLHDAVLQRLFAVGLRLQSASAVSTEPPIRHRVQQAISDLDETTEQVRQTIEHLARDGSDER</sequence>
<dbReference type="Proteomes" id="UP000579605">
    <property type="component" value="Unassembled WGS sequence"/>
</dbReference>
<protein>
    <submittedName>
        <fullName evidence="2">GAF domain-containing protein</fullName>
    </submittedName>
</protein>
<dbReference type="Gene3D" id="3.30.450.40">
    <property type="match status" value="3"/>
</dbReference>
<dbReference type="Pfam" id="PF07730">
    <property type="entry name" value="HisKA_3"/>
    <property type="match status" value="1"/>
</dbReference>
<proteinExistence type="predicted"/>
<reference evidence="2 3" key="1">
    <citation type="submission" date="2020-07" db="EMBL/GenBank/DDBJ databases">
        <title>Sequencing the genomes of 1000 actinobacteria strains.</title>
        <authorList>
            <person name="Klenk H.-P."/>
        </authorList>
    </citation>
    <scope>NUCLEOTIDE SEQUENCE [LARGE SCALE GENOMIC DNA]</scope>
    <source>
        <strain evidence="2 3">DSM 18448</strain>
    </source>
</reference>
<feature type="domain" description="GAF" evidence="1">
    <location>
        <begin position="29"/>
        <end position="176"/>
    </location>
</feature>
<dbReference type="RefSeq" id="WP_179789905.1">
    <property type="nucleotide sequence ID" value="NZ_BAAARR010000005.1"/>
</dbReference>
<dbReference type="InterPro" id="IPR029016">
    <property type="entry name" value="GAF-like_dom_sf"/>
</dbReference>
<evidence type="ECO:0000313" key="2">
    <source>
        <dbReference type="EMBL" id="NYH92483.1"/>
    </source>
</evidence>
<feature type="domain" description="GAF" evidence="1">
    <location>
        <begin position="197"/>
        <end position="349"/>
    </location>
</feature>
<accession>A0A852ZJR3</accession>
<comment type="caution">
    <text evidence="2">The sequence shown here is derived from an EMBL/GenBank/DDBJ whole genome shotgun (WGS) entry which is preliminary data.</text>
</comment>
<dbReference type="InterPro" id="IPR003018">
    <property type="entry name" value="GAF"/>
</dbReference>
<dbReference type="EMBL" id="JACBZH010000001">
    <property type="protein sequence ID" value="NYH92483.1"/>
    <property type="molecule type" value="Genomic_DNA"/>
</dbReference>